<dbReference type="AlphaFoldDB" id="A0A561QSB0"/>
<gene>
    <name evidence="2" type="ORF">FHW37_104548</name>
</gene>
<protein>
    <recommendedName>
        <fullName evidence="1">DUF6950 domain-containing protein</fullName>
    </recommendedName>
</protein>
<organism evidence="2 3">
    <name type="scientific">Neorhizobium alkalisoli</name>
    <dbReference type="NCBI Taxonomy" id="528178"/>
    <lineage>
        <taxon>Bacteria</taxon>
        <taxon>Pseudomonadati</taxon>
        <taxon>Pseudomonadota</taxon>
        <taxon>Alphaproteobacteria</taxon>
        <taxon>Hyphomicrobiales</taxon>
        <taxon>Rhizobiaceae</taxon>
        <taxon>Rhizobium/Agrobacterium group</taxon>
        <taxon>Neorhizobium</taxon>
    </lineage>
</organism>
<name>A0A561QSB0_9HYPH</name>
<comment type="caution">
    <text evidence="2">The sequence shown here is derived from an EMBL/GenBank/DDBJ whole genome shotgun (WGS) entry which is preliminary data.</text>
</comment>
<accession>A0A561QSB0</accession>
<sequence>MTLADDMAVRANAYAEAAFEQPTIWGESDCTAWARAWVESVRGRRMALPAWRSREEAQAHIAKAGSLAALWSGALSKYGLHERFDEPQAGDVGIIDTHFAGQIGGIFLNHGIFAWRAEPTGARLLRPRPRTIVKVWAVQ</sequence>
<evidence type="ECO:0000313" key="2">
    <source>
        <dbReference type="EMBL" id="TWF53271.1"/>
    </source>
</evidence>
<evidence type="ECO:0000313" key="3">
    <source>
        <dbReference type="Proteomes" id="UP000320653"/>
    </source>
</evidence>
<keyword evidence="3" id="KW-1185">Reference proteome</keyword>
<dbReference type="EMBL" id="VIWP01000004">
    <property type="protein sequence ID" value="TWF53271.1"/>
    <property type="molecule type" value="Genomic_DNA"/>
</dbReference>
<reference evidence="2 3" key="1">
    <citation type="submission" date="2019-06" db="EMBL/GenBank/DDBJ databases">
        <title>Sorghum-associated microbial communities from plants grown in Nebraska, USA.</title>
        <authorList>
            <person name="Schachtman D."/>
        </authorList>
    </citation>
    <scope>NUCLEOTIDE SEQUENCE [LARGE SCALE GENOMIC DNA]</scope>
    <source>
        <strain evidence="2 3">1225</strain>
    </source>
</reference>
<dbReference type="OrthoDB" id="6586924at2"/>
<feature type="domain" description="DUF6950" evidence="1">
    <location>
        <begin position="6"/>
        <end position="138"/>
    </location>
</feature>
<dbReference type="InterPro" id="IPR053802">
    <property type="entry name" value="DUF6950"/>
</dbReference>
<dbReference type="RefSeq" id="WP_145638964.1">
    <property type="nucleotide sequence ID" value="NZ_VIWP01000004.1"/>
</dbReference>
<evidence type="ECO:0000259" key="1">
    <source>
        <dbReference type="Pfam" id="PF22262"/>
    </source>
</evidence>
<proteinExistence type="predicted"/>
<dbReference type="Proteomes" id="UP000320653">
    <property type="component" value="Unassembled WGS sequence"/>
</dbReference>
<dbReference type="Pfam" id="PF22262">
    <property type="entry name" value="DUF6950"/>
    <property type="match status" value="1"/>
</dbReference>